<proteinExistence type="predicted"/>
<dbReference type="AlphaFoldDB" id="A0A286M322"/>
<gene>
    <name evidence="1" type="ordered locus">GbCGDNIH1_8048</name>
</gene>
<dbReference type="KEGG" id="gbe:GbCGDNIH1_8048"/>
<dbReference type="EMBL" id="CP000394">
    <property type="protein sequence ID" value="ASV62421.1"/>
    <property type="molecule type" value="Genomic_DNA"/>
</dbReference>
<reference evidence="1 2" key="1">
    <citation type="journal article" date="2007" name="J. Bacteriol.">
        <title>Genome sequence analysis of the emerging human pathogenic acetic acid bacterium Granulibacter bethesdensis.</title>
        <authorList>
            <person name="Greenberg D.E."/>
            <person name="Porcella S.F."/>
            <person name="Zelazny A.M."/>
            <person name="Virtaneva K."/>
            <person name="Sturdevant D.E."/>
            <person name="Kupko J.J.III."/>
            <person name="Barbian K.D."/>
            <person name="Babar A."/>
            <person name="Dorward D.W."/>
            <person name="Holland S.M."/>
        </authorList>
    </citation>
    <scope>NUCLEOTIDE SEQUENCE [LARGE SCALE GENOMIC DNA]</scope>
    <source>
        <strain evidence="2">ATCC BAA-1260 / CGDNIH1</strain>
    </source>
</reference>
<keyword evidence="2" id="KW-1185">Reference proteome</keyword>
<organism evidence="1 2">
    <name type="scientific">Granulibacter bethesdensis (strain ATCC BAA-1260 / CGDNIH1)</name>
    <dbReference type="NCBI Taxonomy" id="391165"/>
    <lineage>
        <taxon>Bacteria</taxon>
        <taxon>Pseudomonadati</taxon>
        <taxon>Pseudomonadota</taxon>
        <taxon>Alphaproteobacteria</taxon>
        <taxon>Acetobacterales</taxon>
        <taxon>Acetobacteraceae</taxon>
        <taxon>Granulibacter</taxon>
    </lineage>
</organism>
<sequence>MKGQSIQLFAYRLAGCCYAGVATVWAMHERILSARKGLNQIFFSKDCKKANRKKKSLFAYCGTELAASCFY</sequence>
<protein>
    <submittedName>
        <fullName evidence="1">Uncharacterized protein</fullName>
    </submittedName>
</protein>
<dbReference type="RefSeq" id="WP_125911005.1">
    <property type="nucleotide sequence ID" value="NC_008343.2"/>
</dbReference>
<dbReference type="GeneID" id="69746642"/>
<name>A0A286M322_GRABC</name>
<evidence type="ECO:0000313" key="1">
    <source>
        <dbReference type="EMBL" id="ASV62421.1"/>
    </source>
</evidence>
<dbReference type="Proteomes" id="UP000001963">
    <property type="component" value="Chromosome"/>
</dbReference>
<evidence type="ECO:0000313" key="2">
    <source>
        <dbReference type="Proteomes" id="UP000001963"/>
    </source>
</evidence>
<accession>A0A286M322</accession>